<evidence type="ECO:0000313" key="3">
    <source>
        <dbReference type="Proteomes" id="UP000198928"/>
    </source>
</evidence>
<dbReference type="EMBL" id="FOSG01000024">
    <property type="protein sequence ID" value="SFL69171.1"/>
    <property type="molecule type" value="Genomic_DNA"/>
</dbReference>
<name>A0A1I4JS78_9ACTN</name>
<evidence type="ECO:0000256" key="1">
    <source>
        <dbReference type="SAM" id="MobiDB-lite"/>
    </source>
</evidence>
<feature type="region of interest" description="Disordered" evidence="1">
    <location>
        <begin position="239"/>
        <end position="260"/>
    </location>
</feature>
<accession>A0A1I4JS78</accession>
<evidence type="ECO:0000313" key="2">
    <source>
        <dbReference type="EMBL" id="SFL69171.1"/>
    </source>
</evidence>
<sequence length="408" mass="44756">MLRFVRRWDGVAMAGKAGMQKGEELERRFARAEFADGALVRVRYPVTQVVGGRTRTITDVDVLSIDFDSRLRPHIMISECKSTRGQSGEQDRLLWLRGLQALAGADRAALIRESVTDAGRQVARRIGVDLIAQTELARREQVLEHVPQHFGTIGDTAFKENNAAADQQLKKIGDLPPGLVAFLRHDALLADPHRVLGALLTLGEVTRRGTVLPAPLATLLAGHVLQALVSAALRAGGRTDTMGSDGTRKEIEQGLNTGDPHDRQIMRVAEMADALLREELAALHHAYRSSGAVGIERPVPSVRAAISQTPEWLGTFMDLAERLRRRSPIARQLPQTIDLAAFDALVGGDAWRASAFDHLFAREHRQALSIALDCLHKAVPELAQRLTPILELPYDRTGTASLGQRQRS</sequence>
<dbReference type="AlphaFoldDB" id="A0A1I4JS78"/>
<reference evidence="3" key="1">
    <citation type="submission" date="2016-10" db="EMBL/GenBank/DDBJ databases">
        <authorList>
            <person name="Varghese N."/>
            <person name="Submissions S."/>
        </authorList>
    </citation>
    <scope>NUCLEOTIDE SEQUENCE [LARGE SCALE GENOMIC DNA]</scope>
    <source>
        <strain evidence="3">PL19</strain>
    </source>
</reference>
<dbReference type="Proteomes" id="UP000198928">
    <property type="component" value="Unassembled WGS sequence"/>
</dbReference>
<proteinExistence type="predicted"/>
<protein>
    <submittedName>
        <fullName evidence="2">Uncharacterized protein</fullName>
    </submittedName>
</protein>
<organism evidence="2 3">
    <name type="scientific">Streptomyces pini</name>
    <dbReference type="NCBI Taxonomy" id="1520580"/>
    <lineage>
        <taxon>Bacteria</taxon>
        <taxon>Bacillati</taxon>
        <taxon>Actinomycetota</taxon>
        <taxon>Actinomycetes</taxon>
        <taxon>Kitasatosporales</taxon>
        <taxon>Streptomycetaceae</taxon>
        <taxon>Streptomyces</taxon>
    </lineage>
</organism>
<keyword evidence="3" id="KW-1185">Reference proteome</keyword>
<dbReference type="OrthoDB" id="4960056at2"/>
<gene>
    <name evidence="2" type="ORF">SAMN05192584_12459</name>
</gene>